<name>A0A9P6EVY3_9FUNG</name>
<feature type="compositionally biased region" description="Basic and acidic residues" evidence="1">
    <location>
        <begin position="1"/>
        <end position="14"/>
    </location>
</feature>
<comment type="caution">
    <text evidence="2">The sequence shown here is derived from an EMBL/GenBank/DDBJ whole genome shotgun (WGS) entry which is preliminary data.</text>
</comment>
<dbReference type="AlphaFoldDB" id="A0A9P6EVY3"/>
<keyword evidence="3" id="KW-1185">Reference proteome</keyword>
<dbReference type="Proteomes" id="UP000723463">
    <property type="component" value="Unassembled WGS sequence"/>
</dbReference>
<proteinExistence type="predicted"/>
<evidence type="ECO:0000256" key="1">
    <source>
        <dbReference type="SAM" id="MobiDB-lite"/>
    </source>
</evidence>
<protein>
    <submittedName>
        <fullName evidence="2">Uncharacterized protein</fullName>
    </submittedName>
</protein>
<evidence type="ECO:0000313" key="3">
    <source>
        <dbReference type="Proteomes" id="UP000723463"/>
    </source>
</evidence>
<dbReference type="EMBL" id="JAAAXW010001260">
    <property type="protein sequence ID" value="KAF9535921.1"/>
    <property type="molecule type" value="Genomic_DNA"/>
</dbReference>
<sequence length="135" mass="15392">MDVDFDLHELHQDDGDPTDEEDDDLELGAIDEVANNDDDGDVLQILALANQLFLLGHQLLQGRVRGNPPVPNVVFNLDLYDEAKCEQEFRFHVDEIYDIGAALRLPQIMILDNDTRFQTIEGLCIVLRRLAYPCR</sequence>
<reference evidence="2" key="1">
    <citation type="journal article" date="2020" name="Fungal Divers.">
        <title>Resolving the Mortierellaceae phylogeny through synthesis of multi-gene phylogenetics and phylogenomics.</title>
        <authorList>
            <person name="Vandepol N."/>
            <person name="Liber J."/>
            <person name="Desiro A."/>
            <person name="Na H."/>
            <person name="Kennedy M."/>
            <person name="Barry K."/>
            <person name="Grigoriev I.V."/>
            <person name="Miller A.N."/>
            <person name="O'Donnell K."/>
            <person name="Stajich J.E."/>
            <person name="Bonito G."/>
        </authorList>
    </citation>
    <scope>NUCLEOTIDE SEQUENCE</scope>
    <source>
        <strain evidence="2">NRRL 2591</strain>
    </source>
</reference>
<gene>
    <name evidence="2" type="ORF">EC957_001449</name>
</gene>
<dbReference type="PANTHER" id="PTHR34615">
    <property type="entry name" value="PX DOMAIN-CONTAINING PROTEIN"/>
    <property type="match status" value="1"/>
</dbReference>
<organism evidence="2 3">
    <name type="scientific">Mortierella hygrophila</name>
    <dbReference type="NCBI Taxonomy" id="979708"/>
    <lineage>
        <taxon>Eukaryota</taxon>
        <taxon>Fungi</taxon>
        <taxon>Fungi incertae sedis</taxon>
        <taxon>Mucoromycota</taxon>
        <taxon>Mortierellomycotina</taxon>
        <taxon>Mortierellomycetes</taxon>
        <taxon>Mortierellales</taxon>
        <taxon>Mortierellaceae</taxon>
        <taxon>Mortierella</taxon>
    </lineage>
</organism>
<evidence type="ECO:0000313" key="2">
    <source>
        <dbReference type="EMBL" id="KAF9535921.1"/>
    </source>
</evidence>
<feature type="region of interest" description="Disordered" evidence="1">
    <location>
        <begin position="1"/>
        <end position="22"/>
    </location>
</feature>
<accession>A0A9P6EVY3</accession>
<feature type="non-terminal residue" evidence="2">
    <location>
        <position position="135"/>
    </location>
</feature>
<dbReference type="PANTHER" id="PTHR34615:SF1">
    <property type="entry name" value="PX DOMAIN-CONTAINING PROTEIN"/>
    <property type="match status" value="1"/>
</dbReference>